<protein>
    <submittedName>
        <fullName evidence="1">Uncharacterized protein</fullName>
    </submittedName>
</protein>
<evidence type="ECO:0000313" key="2">
    <source>
        <dbReference type="Proteomes" id="UP001239994"/>
    </source>
</evidence>
<name>A0AAD9DY71_9TELE</name>
<evidence type="ECO:0000313" key="1">
    <source>
        <dbReference type="EMBL" id="KAK1797328.1"/>
    </source>
</evidence>
<accession>A0AAD9DY71</accession>
<dbReference type="AlphaFoldDB" id="A0AAD9DY71"/>
<proteinExistence type="predicted"/>
<dbReference type="Proteomes" id="UP001239994">
    <property type="component" value="Unassembled WGS sequence"/>
</dbReference>
<dbReference type="EMBL" id="JAROKS010000014">
    <property type="protein sequence ID" value="KAK1797328.1"/>
    <property type="molecule type" value="Genomic_DNA"/>
</dbReference>
<comment type="caution">
    <text evidence="1">The sequence shown here is derived from an EMBL/GenBank/DDBJ whole genome shotgun (WGS) entry which is preliminary data.</text>
</comment>
<keyword evidence="2" id="KW-1185">Reference proteome</keyword>
<sequence length="75" mass="8283">MAAVKCVESVFWNMADWADIVVREQTSRCSVATNMGVVGKTWTCMTMVVVARSAKEPQRSESVPDLCQINQKGIC</sequence>
<reference evidence="1" key="1">
    <citation type="submission" date="2023-03" db="EMBL/GenBank/DDBJ databases">
        <title>Electrophorus voltai genome.</title>
        <authorList>
            <person name="Bian C."/>
        </authorList>
    </citation>
    <scope>NUCLEOTIDE SEQUENCE</scope>
    <source>
        <strain evidence="1">CB-2022</strain>
        <tissue evidence="1">Muscle</tissue>
    </source>
</reference>
<organism evidence="1 2">
    <name type="scientific">Electrophorus voltai</name>
    <dbReference type="NCBI Taxonomy" id="2609070"/>
    <lineage>
        <taxon>Eukaryota</taxon>
        <taxon>Metazoa</taxon>
        <taxon>Chordata</taxon>
        <taxon>Craniata</taxon>
        <taxon>Vertebrata</taxon>
        <taxon>Euteleostomi</taxon>
        <taxon>Actinopterygii</taxon>
        <taxon>Neopterygii</taxon>
        <taxon>Teleostei</taxon>
        <taxon>Ostariophysi</taxon>
        <taxon>Gymnotiformes</taxon>
        <taxon>Gymnotoidei</taxon>
        <taxon>Gymnotidae</taxon>
        <taxon>Electrophorus</taxon>
    </lineage>
</organism>
<gene>
    <name evidence="1" type="ORF">P4O66_008290</name>
</gene>